<dbReference type="Pfam" id="PF18985">
    <property type="entry name" value="DUF5718"/>
    <property type="match status" value="1"/>
</dbReference>
<dbReference type="KEGG" id="phm:PSMK_14050"/>
<dbReference type="EMBL" id="AP012338">
    <property type="protein sequence ID" value="BAM03564.1"/>
    <property type="molecule type" value="Genomic_DNA"/>
</dbReference>
<dbReference type="PATRIC" id="fig|1142394.8.peg.1441"/>
<gene>
    <name evidence="1" type="ordered locus">PSMK_14050</name>
</gene>
<dbReference type="HOGENOM" id="CLU_063790_0_0_0"/>
<dbReference type="RefSeq" id="WP_014436783.1">
    <property type="nucleotide sequence ID" value="NC_017080.1"/>
</dbReference>
<protein>
    <submittedName>
        <fullName evidence="1">Uncharacterized protein</fullName>
    </submittedName>
</protein>
<accession>I0IE76</accession>
<evidence type="ECO:0000313" key="1">
    <source>
        <dbReference type="EMBL" id="BAM03564.1"/>
    </source>
</evidence>
<name>I0IE76_PHYMF</name>
<dbReference type="InterPro" id="IPR043776">
    <property type="entry name" value="DUF5718"/>
</dbReference>
<evidence type="ECO:0000313" key="2">
    <source>
        <dbReference type="Proteomes" id="UP000007881"/>
    </source>
</evidence>
<sequence length="285" mass="29770">MISLTPAELGAAIGLGVAGNFAGHLEQAGEASDFAGVEAADGAPKGVFPWYVRGGELGVNPVSATHIRLPDDPAAACQIEPELALWSEVRYEGEAVAAVEPTHFGAFNDCSWRARPAASPSGPVKISHKKHWGPASQGLAADQLLPLDRFAAGGTLDRFRLASFLVRDGVTHAYGEDAPVAGYGYFHGRLLGWLVEKLNTQRDAGPLEDASALLAAAGRPGRAVIAIGATRYLPFGETTFLREGDEAVVVAYDGGVHTPAAVAEAVASGAVRLETASLLRQRVIR</sequence>
<proteinExistence type="predicted"/>
<organism evidence="1 2">
    <name type="scientific">Phycisphaera mikurensis (strain NBRC 102666 / KCTC 22515 / FYK2301M01)</name>
    <dbReference type="NCBI Taxonomy" id="1142394"/>
    <lineage>
        <taxon>Bacteria</taxon>
        <taxon>Pseudomonadati</taxon>
        <taxon>Planctomycetota</taxon>
        <taxon>Phycisphaerae</taxon>
        <taxon>Phycisphaerales</taxon>
        <taxon>Phycisphaeraceae</taxon>
        <taxon>Phycisphaera</taxon>
    </lineage>
</organism>
<dbReference type="STRING" id="1142394.PSMK_14050"/>
<keyword evidence="2" id="KW-1185">Reference proteome</keyword>
<dbReference type="AlphaFoldDB" id="I0IE76"/>
<dbReference type="Proteomes" id="UP000007881">
    <property type="component" value="Chromosome"/>
</dbReference>
<dbReference type="eggNOG" id="ENOG502Z85M">
    <property type="taxonomic scope" value="Bacteria"/>
</dbReference>
<reference evidence="1 2" key="1">
    <citation type="submission" date="2012-02" db="EMBL/GenBank/DDBJ databases">
        <title>Complete genome sequence of Phycisphaera mikurensis NBRC 102666.</title>
        <authorList>
            <person name="Ankai A."/>
            <person name="Hosoyama A."/>
            <person name="Terui Y."/>
            <person name="Sekine M."/>
            <person name="Fukai R."/>
            <person name="Kato Y."/>
            <person name="Nakamura S."/>
            <person name="Yamada-Narita S."/>
            <person name="Kawakoshi A."/>
            <person name="Fukunaga Y."/>
            <person name="Yamazaki S."/>
            <person name="Fujita N."/>
        </authorList>
    </citation>
    <scope>NUCLEOTIDE SEQUENCE [LARGE SCALE GENOMIC DNA]</scope>
    <source>
        <strain evidence="2">NBRC 102666 / KCTC 22515 / FYK2301M01</strain>
    </source>
</reference>
<dbReference type="OrthoDB" id="356878at2"/>